<dbReference type="Pfam" id="PF00392">
    <property type="entry name" value="GntR"/>
    <property type="match status" value="1"/>
</dbReference>
<dbReference type="PROSITE" id="PS50949">
    <property type="entry name" value="HTH_GNTR"/>
    <property type="match status" value="1"/>
</dbReference>
<gene>
    <name evidence="5" type="ORF">J2Z76_002120</name>
</gene>
<proteinExistence type="predicted"/>
<keyword evidence="6" id="KW-1185">Reference proteome</keyword>
<dbReference type="EMBL" id="JAGGKS010000006">
    <property type="protein sequence ID" value="MBP1926255.1"/>
    <property type="molecule type" value="Genomic_DNA"/>
</dbReference>
<dbReference type="PANTHER" id="PTHR38445:SF9">
    <property type="entry name" value="HTH-TYPE TRANSCRIPTIONAL REPRESSOR YTRA"/>
    <property type="match status" value="1"/>
</dbReference>
<dbReference type="PANTHER" id="PTHR38445">
    <property type="entry name" value="HTH-TYPE TRANSCRIPTIONAL REPRESSOR YTRA"/>
    <property type="match status" value="1"/>
</dbReference>
<organism evidence="5 6">
    <name type="scientific">Sedimentibacter acidaminivorans</name>
    <dbReference type="NCBI Taxonomy" id="913099"/>
    <lineage>
        <taxon>Bacteria</taxon>
        <taxon>Bacillati</taxon>
        <taxon>Bacillota</taxon>
        <taxon>Tissierellia</taxon>
        <taxon>Sedimentibacter</taxon>
    </lineage>
</organism>
<comment type="caution">
    <text evidence="5">The sequence shown here is derived from an EMBL/GenBank/DDBJ whole genome shotgun (WGS) entry which is preliminary data.</text>
</comment>
<keyword evidence="1" id="KW-0805">Transcription regulation</keyword>
<dbReference type="InterPro" id="IPR036390">
    <property type="entry name" value="WH_DNA-bd_sf"/>
</dbReference>
<dbReference type="SMART" id="SM00345">
    <property type="entry name" value="HTH_GNTR"/>
    <property type="match status" value="1"/>
</dbReference>
<keyword evidence="2" id="KW-0238">DNA-binding</keyword>
<name>A0ABS4GEX6_9FIRM</name>
<dbReference type="Gene3D" id="1.10.10.10">
    <property type="entry name" value="Winged helix-like DNA-binding domain superfamily/Winged helix DNA-binding domain"/>
    <property type="match status" value="1"/>
</dbReference>
<dbReference type="InterPro" id="IPR036388">
    <property type="entry name" value="WH-like_DNA-bd_sf"/>
</dbReference>
<dbReference type="CDD" id="cd07377">
    <property type="entry name" value="WHTH_GntR"/>
    <property type="match status" value="1"/>
</dbReference>
<evidence type="ECO:0000313" key="5">
    <source>
        <dbReference type="EMBL" id="MBP1926255.1"/>
    </source>
</evidence>
<reference evidence="5 6" key="1">
    <citation type="submission" date="2021-03" db="EMBL/GenBank/DDBJ databases">
        <title>Genomic Encyclopedia of Type Strains, Phase IV (KMG-IV): sequencing the most valuable type-strain genomes for metagenomic binning, comparative biology and taxonomic classification.</title>
        <authorList>
            <person name="Goeker M."/>
        </authorList>
    </citation>
    <scope>NUCLEOTIDE SEQUENCE [LARGE SCALE GENOMIC DNA]</scope>
    <source>
        <strain evidence="5 6">DSM 24004</strain>
    </source>
</reference>
<evidence type="ECO:0000256" key="2">
    <source>
        <dbReference type="ARBA" id="ARBA00023125"/>
    </source>
</evidence>
<keyword evidence="3" id="KW-0804">Transcription</keyword>
<dbReference type="Proteomes" id="UP001519342">
    <property type="component" value="Unassembled WGS sequence"/>
</dbReference>
<evidence type="ECO:0000259" key="4">
    <source>
        <dbReference type="PROSITE" id="PS50949"/>
    </source>
</evidence>
<evidence type="ECO:0000256" key="3">
    <source>
        <dbReference type="ARBA" id="ARBA00023163"/>
    </source>
</evidence>
<dbReference type="SUPFAM" id="SSF46785">
    <property type="entry name" value="Winged helix' DNA-binding domain"/>
    <property type="match status" value="1"/>
</dbReference>
<dbReference type="RefSeq" id="WP_209511993.1">
    <property type="nucleotide sequence ID" value="NZ_JAGGKS010000006.1"/>
</dbReference>
<feature type="domain" description="HTH gntR-type" evidence="4">
    <location>
        <begin position="10"/>
        <end position="78"/>
    </location>
</feature>
<accession>A0ABS4GEX6</accession>
<protein>
    <submittedName>
        <fullName evidence="5">GntR family transcriptional regulator</fullName>
    </submittedName>
</protein>
<evidence type="ECO:0000256" key="1">
    <source>
        <dbReference type="ARBA" id="ARBA00023015"/>
    </source>
</evidence>
<evidence type="ECO:0000313" key="6">
    <source>
        <dbReference type="Proteomes" id="UP001519342"/>
    </source>
</evidence>
<dbReference type="InterPro" id="IPR000524">
    <property type="entry name" value="Tscrpt_reg_HTH_GntR"/>
</dbReference>
<sequence>MIKIDYTSSKAIYEQIYDEITRLILSKALKPDDKLPSVRELAAMTKINPNTIQKAYKVLEFENYIYSVKGRGNFVKSSDDLRILHINKLEEKLFKTIKSLKELGLKNDDISKMVDNILISN</sequence>